<comment type="subunit">
    <text evidence="8">Homodimer.</text>
</comment>
<reference evidence="12" key="2">
    <citation type="journal article" date="2023" name="IMA Fungus">
        <title>Comparative genomic study of the Penicillium genus elucidates a diverse pangenome and 15 lateral gene transfer events.</title>
        <authorList>
            <person name="Petersen C."/>
            <person name="Sorensen T."/>
            <person name="Nielsen M.R."/>
            <person name="Sondergaard T.E."/>
            <person name="Sorensen J.L."/>
            <person name="Fitzpatrick D.A."/>
            <person name="Frisvad J.C."/>
            <person name="Nielsen K.L."/>
        </authorList>
    </citation>
    <scope>NUCLEOTIDE SEQUENCE</scope>
    <source>
        <strain evidence="12">IBT 21472</strain>
    </source>
</reference>
<keyword evidence="6" id="KW-0804">Transcription</keyword>
<dbReference type="PANTHER" id="PTHR16466:SF6">
    <property type="entry name" value="TELOMERIC REPEAT-BINDING FACTOR 2-INTERACTING PROTEIN 1"/>
    <property type="match status" value="1"/>
</dbReference>
<feature type="region of interest" description="Disordered" evidence="9">
    <location>
        <begin position="1"/>
        <end position="27"/>
    </location>
</feature>
<dbReference type="SUPFAM" id="SSF46689">
    <property type="entry name" value="Homeodomain-like"/>
    <property type="match status" value="1"/>
</dbReference>
<dbReference type="InterPro" id="IPR039595">
    <property type="entry name" value="TE2IP/Rap1"/>
</dbReference>
<feature type="compositionally biased region" description="Polar residues" evidence="9">
    <location>
        <begin position="321"/>
        <end position="330"/>
    </location>
</feature>
<keyword evidence="4" id="KW-0805">Transcription regulation</keyword>
<keyword evidence="3 8" id="KW-0779">Telomere</keyword>
<keyword evidence="2 8" id="KW-0158">Chromosome</keyword>
<accession>A0A9W9PP29</accession>
<evidence type="ECO:0000313" key="13">
    <source>
        <dbReference type="Proteomes" id="UP001147746"/>
    </source>
</evidence>
<dbReference type="GO" id="GO:0042162">
    <property type="term" value="F:telomeric DNA binding"/>
    <property type="evidence" value="ECO:0007669"/>
    <property type="project" value="TreeGrafter"/>
</dbReference>
<feature type="compositionally biased region" description="Acidic residues" evidence="9">
    <location>
        <begin position="343"/>
        <end position="357"/>
    </location>
</feature>
<dbReference type="Gene3D" id="1.10.10.60">
    <property type="entry name" value="Homeodomain-like"/>
    <property type="match status" value="1"/>
</dbReference>
<evidence type="ECO:0000256" key="6">
    <source>
        <dbReference type="ARBA" id="ARBA00023163"/>
    </source>
</evidence>
<evidence type="ECO:0000256" key="3">
    <source>
        <dbReference type="ARBA" id="ARBA00022895"/>
    </source>
</evidence>
<keyword evidence="7 8" id="KW-0539">Nucleus</keyword>
<dbReference type="InterPro" id="IPR021661">
    <property type="entry name" value="Rap1_C"/>
</dbReference>
<evidence type="ECO:0000256" key="7">
    <source>
        <dbReference type="ARBA" id="ARBA00023242"/>
    </source>
</evidence>
<evidence type="ECO:0000259" key="10">
    <source>
        <dbReference type="Pfam" id="PF08914"/>
    </source>
</evidence>
<dbReference type="AlphaFoldDB" id="A0A9W9PP29"/>
<protein>
    <recommendedName>
        <fullName evidence="8">DNA-binding protein RAP1</fullName>
    </recommendedName>
</protein>
<comment type="similarity">
    <text evidence="1 8">Belongs to the RAP1 family.</text>
</comment>
<dbReference type="InterPro" id="IPR038104">
    <property type="entry name" value="Rap1_C_sf"/>
</dbReference>
<dbReference type="GO" id="GO:0070187">
    <property type="term" value="C:shelterin complex"/>
    <property type="evidence" value="ECO:0007669"/>
    <property type="project" value="TreeGrafter"/>
</dbReference>
<feature type="region of interest" description="Disordered" evidence="9">
    <location>
        <begin position="173"/>
        <end position="358"/>
    </location>
</feature>
<evidence type="ECO:0000256" key="9">
    <source>
        <dbReference type="SAM" id="MobiDB-lite"/>
    </source>
</evidence>
<dbReference type="Proteomes" id="UP001147746">
    <property type="component" value="Unassembled WGS sequence"/>
</dbReference>
<comment type="subcellular location">
    <subcellularLocation>
        <location evidence="8">Nucleus</location>
    </subcellularLocation>
    <subcellularLocation>
        <location evidence="8">Chromosome</location>
        <location evidence="8">Telomere</location>
    </subcellularLocation>
</comment>
<feature type="compositionally biased region" description="Polar residues" evidence="9">
    <location>
        <begin position="199"/>
        <end position="227"/>
    </location>
</feature>
<evidence type="ECO:0000256" key="5">
    <source>
        <dbReference type="ARBA" id="ARBA00023159"/>
    </source>
</evidence>
<dbReference type="GO" id="GO:0010833">
    <property type="term" value="P:telomere maintenance via telomere lengthening"/>
    <property type="evidence" value="ECO:0007669"/>
    <property type="project" value="UniProtKB-UniRule"/>
</dbReference>
<reference evidence="12" key="1">
    <citation type="submission" date="2022-12" db="EMBL/GenBank/DDBJ databases">
        <authorList>
            <person name="Petersen C."/>
        </authorList>
    </citation>
    <scope>NUCLEOTIDE SEQUENCE</scope>
    <source>
        <strain evidence="12">IBT 21472</strain>
    </source>
</reference>
<dbReference type="InterPro" id="IPR015010">
    <property type="entry name" value="TERF2IP_Myb"/>
</dbReference>
<feature type="compositionally biased region" description="Polar residues" evidence="9">
    <location>
        <begin position="280"/>
        <end position="292"/>
    </location>
</feature>
<keyword evidence="5" id="KW-0010">Activator</keyword>
<comment type="caution">
    <text evidence="12">The sequence shown here is derived from an EMBL/GenBank/DDBJ whole genome shotgun (WGS) entry which is preliminary data.</text>
</comment>
<comment type="function">
    <text evidence="8">Involved in the regulation of telomere length, clustering and has a specific role in telomere position effect (TPE).</text>
</comment>
<evidence type="ECO:0000256" key="1">
    <source>
        <dbReference type="ARBA" id="ARBA00010467"/>
    </source>
</evidence>
<name>A0A9W9PP29_9EURO</name>
<dbReference type="EMBL" id="JAPZBO010000009">
    <property type="protein sequence ID" value="KAJ5303040.1"/>
    <property type="molecule type" value="Genomic_DNA"/>
</dbReference>
<keyword evidence="13" id="KW-1185">Reference proteome</keyword>
<organism evidence="12 13">
    <name type="scientific">Penicillium atrosanguineum</name>
    <dbReference type="NCBI Taxonomy" id="1132637"/>
    <lineage>
        <taxon>Eukaryota</taxon>
        <taxon>Fungi</taxon>
        <taxon>Dikarya</taxon>
        <taxon>Ascomycota</taxon>
        <taxon>Pezizomycotina</taxon>
        <taxon>Eurotiomycetes</taxon>
        <taxon>Eurotiomycetidae</taxon>
        <taxon>Eurotiales</taxon>
        <taxon>Aspergillaceae</taxon>
        <taxon>Penicillium</taxon>
    </lineage>
</organism>
<feature type="compositionally biased region" description="Low complexity" evidence="9">
    <location>
        <begin position="267"/>
        <end position="279"/>
    </location>
</feature>
<evidence type="ECO:0000256" key="4">
    <source>
        <dbReference type="ARBA" id="ARBA00023015"/>
    </source>
</evidence>
<dbReference type="PANTHER" id="PTHR16466">
    <property type="entry name" value="TELOMERE REPEAT-BINDING FACTOR 2-INTERACTING PROTEIN 1"/>
    <property type="match status" value="1"/>
</dbReference>
<evidence type="ECO:0000256" key="2">
    <source>
        <dbReference type="ARBA" id="ARBA00022454"/>
    </source>
</evidence>
<gene>
    <name evidence="12" type="ORF">N7476_009839</name>
</gene>
<evidence type="ECO:0000313" key="12">
    <source>
        <dbReference type="EMBL" id="KAJ5303040.1"/>
    </source>
</evidence>
<evidence type="ECO:0000259" key="11">
    <source>
        <dbReference type="Pfam" id="PF11626"/>
    </source>
</evidence>
<dbReference type="CDD" id="cd11655">
    <property type="entry name" value="rap1_myb-like"/>
    <property type="match status" value="1"/>
</dbReference>
<dbReference type="Gene3D" id="1.10.10.2170">
    <property type="match status" value="1"/>
</dbReference>
<proteinExistence type="inferred from homology"/>
<feature type="domain" description="TERF2-interacting telomeric protein 1 Myb" evidence="10">
    <location>
        <begin position="122"/>
        <end position="180"/>
    </location>
</feature>
<dbReference type="Pfam" id="PF08914">
    <property type="entry name" value="Myb_Rap1"/>
    <property type="match status" value="1"/>
</dbReference>
<evidence type="ECO:0000256" key="8">
    <source>
        <dbReference type="RuleBase" id="RU367107"/>
    </source>
</evidence>
<dbReference type="Pfam" id="PF11626">
    <property type="entry name" value="Rap1_C"/>
    <property type="match status" value="1"/>
</dbReference>
<feature type="compositionally biased region" description="Low complexity" evidence="9">
    <location>
        <begin position="293"/>
        <end position="307"/>
    </location>
</feature>
<dbReference type="CDD" id="cd11653">
    <property type="entry name" value="rap1_RCT"/>
    <property type="match status" value="1"/>
</dbReference>
<dbReference type="InterPro" id="IPR009057">
    <property type="entry name" value="Homeodomain-like_sf"/>
</dbReference>
<feature type="domain" description="TRF2-interacting telomeric protein/Rap1 C-terminal" evidence="11">
    <location>
        <begin position="370"/>
        <end position="447"/>
    </location>
</feature>
<sequence length="455" mass="50533">MGILQSDGNKIPLFAKEDDGPPTKTQFWLSQNIPRREDYTKKIKANGGEVVILDKGPEVVRILKPGSENNPREGLSYKYIDDSMAYGRVPRGKALDAYKVKPSAPRPMGATHIPRKGTRTDFNLADDRILYDWVHQFEKTQDPLSGNRIYQDLAERFPQHPWQSWRGRYLRKLRGKPRPGGGVPRPDLLHGVGPESTRNHIQQLPLTTAQFRPSANLTSPTMSSGDSNSKRKYQSSPLTPNFPAEAAASSPTKRIKLESSEPPIFAGQSSSGDQLHSSSRTSNLATHSQAIPHTQHSHSTTHSTQSSPRTQSMHNPMHESLGNSHGQTDPNFLDLPFLSSSPEPDDGEESEEEDLPDVDGWINMQLARGGVDEDTIIAVLRSATMDQGLADKVLENWGAGSAVPDSMPGVWTAEDDRCLEAGDARDVQRVMTKHGEKLLNTRWEYLRMARERGLL</sequence>
<dbReference type="GO" id="GO:0031848">
    <property type="term" value="P:protection from non-homologous end joining at telomere"/>
    <property type="evidence" value="ECO:0007669"/>
    <property type="project" value="TreeGrafter"/>
</dbReference>